<protein>
    <recommendedName>
        <fullName evidence="4">Antitoxin</fullName>
    </recommendedName>
</protein>
<accession>A0ABS9E417</accession>
<name>A0ABS9E417_9PROT</name>
<dbReference type="Proteomes" id="UP001521209">
    <property type="component" value="Unassembled WGS sequence"/>
</dbReference>
<evidence type="ECO:0000256" key="1">
    <source>
        <dbReference type="SAM" id="MobiDB-lite"/>
    </source>
</evidence>
<feature type="region of interest" description="Disordered" evidence="1">
    <location>
        <begin position="78"/>
        <end position="101"/>
    </location>
</feature>
<dbReference type="EMBL" id="JAKGBZ010000047">
    <property type="protein sequence ID" value="MCF3948329.1"/>
    <property type="molecule type" value="Genomic_DNA"/>
</dbReference>
<gene>
    <name evidence="2" type="ORF">L2A60_16780</name>
</gene>
<dbReference type="RefSeq" id="WP_235705615.1">
    <property type="nucleotide sequence ID" value="NZ_JAKGBZ010000047.1"/>
</dbReference>
<evidence type="ECO:0000313" key="3">
    <source>
        <dbReference type="Proteomes" id="UP001521209"/>
    </source>
</evidence>
<comment type="caution">
    <text evidence="2">The sequence shown here is derived from an EMBL/GenBank/DDBJ whole genome shotgun (WGS) entry which is preliminary data.</text>
</comment>
<proteinExistence type="predicted"/>
<organism evidence="2 3">
    <name type="scientific">Acidiphilium iwatense</name>
    <dbReference type="NCBI Taxonomy" id="768198"/>
    <lineage>
        <taxon>Bacteria</taxon>
        <taxon>Pseudomonadati</taxon>
        <taxon>Pseudomonadota</taxon>
        <taxon>Alphaproteobacteria</taxon>
        <taxon>Acetobacterales</taxon>
        <taxon>Acidocellaceae</taxon>
        <taxon>Acidiphilium</taxon>
    </lineage>
</organism>
<evidence type="ECO:0000313" key="2">
    <source>
        <dbReference type="EMBL" id="MCF3948329.1"/>
    </source>
</evidence>
<keyword evidence="3" id="KW-1185">Reference proteome</keyword>
<sequence length="101" mass="11477">MEVSATKFVRSFADYREKSVKEPVIVKNHERVVGVFVSADDYAIVQAAKASRRSILLEEMPLHLLDALVHGHNRLMEEEAEAERHADVNHEGHKPRHLNIG</sequence>
<feature type="compositionally biased region" description="Basic and acidic residues" evidence="1">
    <location>
        <begin position="78"/>
        <end position="92"/>
    </location>
</feature>
<reference evidence="2 3" key="1">
    <citation type="submission" date="2022-01" db="EMBL/GenBank/DDBJ databases">
        <authorList>
            <person name="Won M."/>
            <person name="Kim S.-J."/>
            <person name="Kwon S.-W."/>
        </authorList>
    </citation>
    <scope>NUCLEOTIDE SEQUENCE [LARGE SCALE GENOMIC DNA]</scope>
    <source>
        <strain evidence="2 3">KCTC 23505</strain>
    </source>
</reference>
<evidence type="ECO:0008006" key="4">
    <source>
        <dbReference type="Google" id="ProtNLM"/>
    </source>
</evidence>